<gene>
    <name evidence="2" type="ORF">Slati_0108000</name>
</gene>
<reference evidence="2" key="2">
    <citation type="journal article" date="2024" name="Plant">
        <title>Genomic evolution and insights into agronomic trait innovations of Sesamum species.</title>
        <authorList>
            <person name="Miao H."/>
            <person name="Wang L."/>
            <person name="Qu L."/>
            <person name="Liu H."/>
            <person name="Sun Y."/>
            <person name="Le M."/>
            <person name="Wang Q."/>
            <person name="Wei S."/>
            <person name="Zheng Y."/>
            <person name="Lin W."/>
            <person name="Duan Y."/>
            <person name="Cao H."/>
            <person name="Xiong S."/>
            <person name="Wang X."/>
            <person name="Wei L."/>
            <person name="Li C."/>
            <person name="Ma Q."/>
            <person name="Ju M."/>
            <person name="Zhao R."/>
            <person name="Li G."/>
            <person name="Mu C."/>
            <person name="Tian Q."/>
            <person name="Mei H."/>
            <person name="Zhang T."/>
            <person name="Gao T."/>
            <person name="Zhang H."/>
        </authorList>
    </citation>
    <scope>NUCLEOTIDE SEQUENCE</scope>
    <source>
        <strain evidence="2">KEN1</strain>
    </source>
</reference>
<evidence type="ECO:0000313" key="2">
    <source>
        <dbReference type="EMBL" id="KAL0462204.1"/>
    </source>
</evidence>
<dbReference type="PANTHER" id="PTHR35218:SF9">
    <property type="entry name" value="ENDONUCLEASE_EXONUCLEASE_PHOSPHATASE DOMAIN-CONTAINING PROTEIN"/>
    <property type="match status" value="1"/>
</dbReference>
<organism evidence="2">
    <name type="scientific">Sesamum latifolium</name>
    <dbReference type="NCBI Taxonomy" id="2727402"/>
    <lineage>
        <taxon>Eukaryota</taxon>
        <taxon>Viridiplantae</taxon>
        <taxon>Streptophyta</taxon>
        <taxon>Embryophyta</taxon>
        <taxon>Tracheophyta</taxon>
        <taxon>Spermatophyta</taxon>
        <taxon>Magnoliopsida</taxon>
        <taxon>eudicotyledons</taxon>
        <taxon>Gunneridae</taxon>
        <taxon>Pentapetalae</taxon>
        <taxon>asterids</taxon>
        <taxon>lamiids</taxon>
        <taxon>Lamiales</taxon>
        <taxon>Pedaliaceae</taxon>
        <taxon>Sesamum</taxon>
    </lineage>
</organism>
<accession>A0AAW2Y8V2</accession>
<dbReference type="Gene3D" id="3.60.10.10">
    <property type="entry name" value="Endonuclease/exonuclease/phosphatase"/>
    <property type="match status" value="1"/>
</dbReference>
<feature type="domain" description="Endonuclease/exonuclease/phosphatase" evidence="1">
    <location>
        <begin position="203"/>
        <end position="366"/>
    </location>
</feature>
<protein>
    <recommendedName>
        <fullName evidence="1">Endonuclease/exonuclease/phosphatase domain-containing protein</fullName>
    </recommendedName>
</protein>
<dbReference type="SUPFAM" id="SSF56219">
    <property type="entry name" value="DNase I-like"/>
    <property type="match status" value="1"/>
</dbReference>
<reference evidence="2" key="1">
    <citation type="submission" date="2020-06" db="EMBL/GenBank/DDBJ databases">
        <authorList>
            <person name="Li T."/>
            <person name="Hu X."/>
            <person name="Zhang T."/>
            <person name="Song X."/>
            <person name="Zhang H."/>
            <person name="Dai N."/>
            <person name="Sheng W."/>
            <person name="Hou X."/>
            <person name="Wei L."/>
        </authorList>
    </citation>
    <scope>NUCLEOTIDE SEQUENCE</scope>
    <source>
        <strain evidence="2">KEN1</strain>
        <tissue evidence="2">Leaf</tissue>
    </source>
</reference>
<proteinExistence type="predicted"/>
<sequence>MLLPVKGMMEVKQLQESRFLLRFKHIIDKQRAMEGCPWSFEKNIVILKPIGELENPMQVALEDWTLIGNRIGCSGIWRLMTQDARGVRRCGSRSGGNLYPMVVAYLVRLLILVLRFSDPSRGLDRDTDMIEDEENLGLREVHNSQQALAEATMEQATLVEECRNEKGLTLCETQKSVMPKEDLTLNLVNIPLGWAPPWTVCSLTKLIKLHRPGLVFLSETKCQARRGDRVKELVNYNGIGVNSVGKGGCVLLLWRKDIDVWLQSYSFHHIDATVKSDDYPVRWRFTRFYGYPDVGNRKEGWALLRKLAQQSVRPLICAGDFNEILEQYEKQGALPRAQWQIRDFRQCLDDCGLQDMGFKGDKFTWCNRRETLDTVQARLDRACSNAKGLFCSHWLRLLRRQYLARIVRSSR</sequence>
<evidence type="ECO:0000259" key="1">
    <source>
        <dbReference type="Pfam" id="PF03372"/>
    </source>
</evidence>
<name>A0AAW2Y8V2_9LAMI</name>
<dbReference type="Pfam" id="PF03372">
    <property type="entry name" value="Exo_endo_phos"/>
    <property type="match status" value="1"/>
</dbReference>
<comment type="caution">
    <text evidence="2">The sequence shown here is derived from an EMBL/GenBank/DDBJ whole genome shotgun (WGS) entry which is preliminary data.</text>
</comment>
<dbReference type="GO" id="GO:0003824">
    <property type="term" value="F:catalytic activity"/>
    <property type="evidence" value="ECO:0007669"/>
    <property type="project" value="InterPro"/>
</dbReference>
<dbReference type="EMBL" id="JACGWN010000001">
    <property type="protein sequence ID" value="KAL0462204.1"/>
    <property type="molecule type" value="Genomic_DNA"/>
</dbReference>
<dbReference type="InterPro" id="IPR005135">
    <property type="entry name" value="Endo/exonuclease/phosphatase"/>
</dbReference>
<dbReference type="InterPro" id="IPR036691">
    <property type="entry name" value="Endo/exonu/phosph_ase_sf"/>
</dbReference>
<dbReference type="AlphaFoldDB" id="A0AAW2Y8V2"/>
<dbReference type="PANTHER" id="PTHR35218">
    <property type="entry name" value="RNASE H DOMAIN-CONTAINING PROTEIN"/>
    <property type="match status" value="1"/>
</dbReference>